<evidence type="ECO:0000313" key="1">
    <source>
        <dbReference type="EMBL" id="OSZ57668.1"/>
    </source>
</evidence>
<accession>A0ABX3YD49</accession>
<name>A0ABX3YD49_9ACTN</name>
<comment type="caution">
    <text evidence="1">The sequence shown here is derived from an EMBL/GenBank/DDBJ whole genome shotgun (WGS) entry which is preliminary data.</text>
</comment>
<dbReference type="EMBL" id="MRYD01000174">
    <property type="protein sequence ID" value="OSZ57668.1"/>
    <property type="molecule type" value="Genomic_DNA"/>
</dbReference>
<evidence type="ECO:0000313" key="2">
    <source>
        <dbReference type="Proteomes" id="UP000194266"/>
    </source>
</evidence>
<reference evidence="1 2" key="1">
    <citation type="submission" date="2016-12" db="EMBL/GenBank/DDBJ databases">
        <title>Genome Mining:The Detection of Biosynthetic Gene Clusters to Aid in the Expression of Curamycin A produced by Streptomyces sp. strain CZA14.</title>
        <authorList>
            <person name="Durrell K.A."/>
            <person name="Kirby B.M."/>
            <person name="Khan W."/>
            <person name="Mthethwa T."/>
            <person name="Le Roes-Hill M."/>
        </authorList>
    </citation>
    <scope>NUCLEOTIDE SEQUENCE [LARGE SCALE GENOMIC DNA]</scope>
    <source>
        <strain evidence="1 2">CZA14</strain>
    </source>
</reference>
<dbReference type="Proteomes" id="UP000194266">
    <property type="component" value="Unassembled WGS sequence"/>
</dbReference>
<gene>
    <name evidence="1" type="ORF">OQI_26080</name>
</gene>
<sequence length="112" mass="11772">MALMPPAGRPCVLRIRERAAAGPRPSLSSGCADLEPCSRRRDRADGLAKVQVAAQPHAGLAGVPRRRLRCRRCPPVGEQLLEGERGGVVGGRDVDDDQVVVAVGGAKASSWP</sequence>
<organism evidence="1 2">
    <name type="scientific">Streptomyces pharetrae CZA14</name>
    <dbReference type="NCBI Taxonomy" id="1144883"/>
    <lineage>
        <taxon>Bacteria</taxon>
        <taxon>Bacillati</taxon>
        <taxon>Actinomycetota</taxon>
        <taxon>Actinomycetes</taxon>
        <taxon>Kitasatosporales</taxon>
        <taxon>Streptomycetaceae</taxon>
        <taxon>Streptomyces</taxon>
    </lineage>
</organism>
<protein>
    <submittedName>
        <fullName evidence="1">Uncharacterized protein</fullName>
    </submittedName>
</protein>
<keyword evidence="2" id="KW-1185">Reference proteome</keyword>
<proteinExistence type="predicted"/>